<dbReference type="SUPFAM" id="SSF81301">
    <property type="entry name" value="Nucleotidyltransferase"/>
    <property type="match status" value="1"/>
</dbReference>
<sequence length="184" mass="20917">MTYSIDELAGIMKTLQDEGVKAVVIGDTVVQLALGRKRLEGDVDLFVYEPSPLLEQDYYQELASRHGWEVSSTEVGTVKLIAPLSEDYLEIELYENYMDIEIPDEILEKADVIRVGGIIINVLPVEAYLVLKARQGVDTDKLAEYIKRLKNSINIKLVEELIGYYHEEEQETIVNRLRDTGLNI</sequence>
<dbReference type="EMBL" id="CP001140">
    <property type="protein sequence ID" value="ACL11189.1"/>
    <property type="molecule type" value="Genomic_DNA"/>
</dbReference>
<dbReference type="GeneID" id="7171003"/>
<dbReference type="InterPro" id="IPR018700">
    <property type="entry name" value="DUF2204"/>
</dbReference>
<dbReference type="STRING" id="490899.DKAM_0863"/>
<gene>
    <name evidence="1" type="ordered locus">DKAM_0863</name>
</gene>
<accession>B8D508</accession>
<evidence type="ECO:0008006" key="3">
    <source>
        <dbReference type="Google" id="ProtNLM"/>
    </source>
</evidence>
<dbReference type="AlphaFoldDB" id="B8D508"/>
<name>B8D508_DESA1</name>
<dbReference type="eggNOG" id="arCOG04119">
    <property type="taxonomic scope" value="Archaea"/>
</dbReference>
<reference evidence="1 2" key="1">
    <citation type="journal article" date="2009" name="J. Bacteriol.">
        <title>Complete genome sequence of the anaerobic, protein-degrading hyperthermophilic crenarchaeon Desulfurococcus kamchatkensis.</title>
        <authorList>
            <person name="Ravin N.V."/>
            <person name="Mardanov A.V."/>
            <person name="Beletsky A.V."/>
            <person name="Kublanov I.V."/>
            <person name="Kolganova T.V."/>
            <person name="Lebedinsky A.V."/>
            <person name="Chernyh N.A."/>
            <person name="Bonch-Osmolovskaya E.A."/>
            <person name="Skryabin K.G."/>
        </authorList>
    </citation>
    <scope>NUCLEOTIDE SEQUENCE [LARGE SCALE GENOMIC DNA]</scope>
    <source>
        <strain evidence="2">DSM 18924 / JCM 16383 / VKM B-2413 / 1221n</strain>
    </source>
</reference>
<protein>
    <recommendedName>
        <fullName evidence="3">Nucleotidyltransferase</fullName>
    </recommendedName>
</protein>
<dbReference type="RefSeq" id="WP_012608530.1">
    <property type="nucleotide sequence ID" value="NC_011766.1"/>
</dbReference>
<evidence type="ECO:0000313" key="2">
    <source>
        <dbReference type="Proteomes" id="UP000006903"/>
    </source>
</evidence>
<dbReference type="KEGG" id="dka:DKAM_0863"/>
<proteinExistence type="predicted"/>
<dbReference type="HOGENOM" id="CLU_120784_0_0_2"/>
<organism evidence="1 2">
    <name type="scientific">Desulfurococcus amylolyticus (strain DSM 18924 / JCM 16383 / VKM B-2413 / 1221n)</name>
    <name type="common">Desulfurococcus kamchatkensis</name>
    <dbReference type="NCBI Taxonomy" id="490899"/>
    <lineage>
        <taxon>Archaea</taxon>
        <taxon>Thermoproteota</taxon>
        <taxon>Thermoprotei</taxon>
        <taxon>Desulfurococcales</taxon>
        <taxon>Desulfurococcaceae</taxon>
        <taxon>Desulfurococcus</taxon>
    </lineage>
</organism>
<dbReference type="Proteomes" id="UP000006903">
    <property type="component" value="Chromosome"/>
</dbReference>
<dbReference type="Pfam" id="PF09970">
    <property type="entry name" value="DUF2204"/>
    <property type="match status" value="1"/>
</dbReference>
<evidence type="ECO:0000313" key="1">
    <source>
        <dbReference type="EMBL" id="ACL11189.1"/>
    </source>
</evidence>
<dbReference type="InterPro" id="IPR043519">
    <property type="entry name" value="NT_sf"/>
</dbReference>